<proteinExistence type="predicted"/>
<organism evidence="3 4">
    <name type="scientific">Arthrobacter glacialis</name>
    <dbReference type="NCBI Taxonomy" id="1664"/>
    <lineage>
        <taxon>Bacteria</taxon>
        <taxon>Bacillati</taxon>
        <taxon>Actinomycetota</taxon>
        <taxon>Actinomycetes</taxon>
        <taxon>Micrococcales</taxon>
        <taxon>Micrococcaceae</taxon>
        <taxon>Arthrobacter</taxon>
    </lineage>
</organism>
<sequence length="225" mass="24072">MSEILPQVPPALPTPPPVPAELSRSELRRGYPARRKSAWSHAPQATDSRTHWRHGLGFSAVLGAVLGVAWWLLAPGGAFYGDGEDYTAWFPRDAVLAVLMVAGGILSAVWLLRQRRASAHGPLPVAAFAGMVVGGFVGSVIAWRMGVFAGDLFHTPANNLPHPSMVFSLRSPTVLILWPLASVITAFIAQLFSYATYPATPTPAQGATEQTLPSHTHQNQPVPTS</sequence>
<comment type="caution">
    <text evidence="3">The sequence shown here is derived from an EMBL/GenBank/DDBJ whole genome shotgun (WGS) entry which is preliminary data.</text>
</comment>
<feature type="transmembrane region" description="Helical" evidence="2">
    <location>
        <begin position="175"/>
        <end position="195"/>
    </location>
</feature>
<dbReference type="Proteomes" id="UP000237061">
    <property type="component" value="Unassembled WGS sequence"/>
</dbReference>
<feature type="compositionally biased region" description="Pro residues" evidence="1">
    <location>
        <begin position="7"/>
        <end position="19"/>
    </location>
</feature>
<feature type="transmembrane region" description="Helical" evidence="2">
    <location>
        <begin position="56"/>
        <end position="74"/>
    </location>
</feature>
<protein>
    <recommendedName>
        <fullName evidence="5">DUF2567 domain-containing protein</fullName>
    </recommendedName>
</protein>
<evidence type="ECO:0000313" key="3">
    <source>
        <dbReference type="EMBL" id="POH72830.1"/>
    </source>
</evidence>
<feature type="transmembrane region" description="Helical" evidence="2">
    <location>
        <begin position="94"/>
        <end position="112"/>
    </location>
</feature>
<dbReference type="AlphaFoldDB" id="A0A2S3ZUD4"/>
<feature type="region of interest" description="Disordered" evidence="1">
    <location>
        <begin position="1"/>
        <end position="25"/>
    </location>
</feature>
<evidence type="ECO:0000256" key="2">
    <source>
        <dbReference type="SAM" id="Phobius"/>
    </source>
</evidence>
<accession>A0A2S3ZUD4</accession>
<gene>
    <name evidence="3" type="ORF">CVS27_13210</name>
</gene>
<keyword evidence="2" id="KW-0812">Transmembrane</keyword>
<keyword evidence="2" id="KW-1133">Transmembrane helix</keyword>
<dbReference type="EMBL" id="PPXC01000010">
    <property type="protein sequence ID" value="POH72830.1"/>
    <property type="molecule type" value="Genomic_DNA"/>
</dbReference>
<name>A0A2S3ZUD4_ARTGL</name>
<reference evidence="3 4" key="1">
    <citation type="submission" date="2018-01" db="EMBL/GenBank/DDBJ databases">
        <title>Arthrobacter sp. nov., from glaciers in China.</title>
        <authorList>
            <person name="Liu Q."/>
            <person name="Xin Y.-H."/>
        </authorList>
    </citation>
    <scope>NUCLEOTIDE SEQUENCE [LARGE SCALE GENOMIC DNA]</scope>
    <source>
        <strain evidence="3 4">HLT2-12-2</strain>
    </source>
</reference>
<feature type="region of interest" description="Disordered" evidence="1">
    <location>
        <begin position="203"/>
        <end position="225"/>
    </location>
</feature>
<evidence type="ECO:0008006" key="5">
    <source>
        <dbReference type="Google" id="ProtNLM"/>
    </source>
</evidence>
<evidence type="ECO:0000313" key="4">
    <source>
        <dbReference type="Proteomes" id="UP000237061"/>
    </source>
</evidence>
<evidence type="ECO:0000256" key="1">
    <source>
        <dbReference type="SAM" id="MobiDB-lite"/>
    </source>
</evidence>
<keyword evidence="4" id="KW-1185">Reference proteome</keyword>
<feature type="transmembrane region" description="Helical" evidence="2">
    <location>
        <begin position="124"/>
        <end position="143"/>
    </location>
</feature>
<dbReference type="RefSeq" id="WP_103466224.1">
    <property type="nucleotide sequence ID" value="NZ_PPXC01000010.1"/>
</dbReference>
<keyword evidence="2" id="KW-0472">Membrane</keyword>